<evidence type="ECO:0000313" key="1">
    <source>
        <dbReference type="EMBL" id="PRD66831.1"/>
    </source>
</evidence>
<accession>A0A2S9K8R4</accession>
<dbReference type="EMBL" id="PVLQ01000008">
    <property type="protein sequence ID" value="PRD66831.1"/>
    <property type="molecule type" value="Genomic_DNA"/>
</dbReference>
<organism evidence="1 2">
    <name type="scientific">Malikia granosa</name>
    <dbReference type="NCBI Taxonomy" id="263067"/>
    <lineage>
        <taxon>Bacteria</taxon>
        <taxon>Pseudomonadati</taxon>
        <taxon>Pseudomonadota</taxon>
        <taxon>Betaproteobacteria</taxon>
        <taxon>Burkholderiales</taxon>
        <taxon>Comamonadaceae</taxon>
        <taxon>Malikia</taxon>
    </lineage>
</organism>
<evidence type="ECO:0000313" key="2">
    <source>
        <dbReference type="Proteomes" id="UP000238589"/>
    </source>
</evidence>
<comment type="caution">
    <text evidence="1">The sequence shown here is derived from an EMBL/GenBank/DDBJ whole genome shotgun (WGS) entry which is preliminary data.</text>
</comment>
<name>A0A2S9K8R4_9BURK</name>
<protein>
    <recommendedName>
        <fullName evidence="3">UDP-N-acetylmuramate--alanine ligase</fullName>
    </recommendedName>
</protein>
<proteinExistence type="predicted"/>
<dbReference type="RefSeq" id="WP_105746815.1">
    <property type="nucleotide sequence ID" value="NZ_PVLQ01000008.1"/>
</dbReference>
<dbReference type="Proteomes" id="UP000238589">
    <property type="component" value="Unassembled WGS sequence"/>
</dbReference>
<keyword evidence="2" id="KW-1185">Reference proteome</keyword>
<evidence type="ECO:0008006" key="3">
    <source>
        <dbReference type="Google" id="ProtNLM"/>
    </source>
</evidence>
<reference evidence="1 2" key="1">
    <citation type="submission" date="2018-03" db="EMBL/GenBank/DDBJ databases">
        <title>Comparative genomics illustrates the genes involved in a hyperalkaliphilic mechanisms of Serpentinomonas isolated from highly-alkaline calcium-rich serpentinized springs.</title>
        <authorList>
            <person name="Suzuki S."/>
            <person name="Ishii S."/>
            <person name="Walworth N."/>
            <person name="Bird L."/>
            <person name="Kuenen J.G."/>
            <person name="Nealson K.H."/>
        </authorList>
    </citation>
    <scope>NUCLEOTIDE SEQUENCE [LARGE SCALE GENOMIC DNA]</scope>
    <source>
        <strain evidence="1 2">P1</strain>
    </source>
</reference>
<gene>
    <name evidence="1" type="ORF">C6P64_01460</name>
</gene>
<dbReference type="OrthoDB" id="9157371at2"/>
<dbReference type="AlphaFoldDB" id="A0A2S9K8R4"/>
<sequence length="200" mass="21917">MNPDLMQEIAAAAAALVVDEGLEYGPAKRRALKQLGLPPRTALPDNLVVEAAVREHLAIFHADTQPAELHALRELALLWMERLAEFQPHLGGAVWHGTATELSDIYLQLFSDDPKAVELALINRGVDYEARSVHGLHGHEVEALSLRSRCEPLQAWVGVHLLVNDGGDFRGALLRDAAGRKPRGDARALRERMAQQASLP</sequence>